<evidence type="ECO:0000256" key="1">
    <source>
        <dbReference type="ARBA" id="ARBA00023015"/>
    </source>
</evidence>
<keyword evidence="3" id="KW-0804">Transcription</keyword>
<organism evidence="5 6">
    <name type="scientific">Dactylosporangium aurantiacum</name>
    <dbReference type="NCBI Taxonomy" id="35754"/>
    <lineage>
        <taxon>Bacteria</taxon>
        <taxon>Bacillati</taxon>
        <taxon>Actinomycetota</taxon>
        <taxon>Actinomycetes</taxon>
        <taxon>Micromonosporales</taxon>
        <taxon>Micromonosporaceae</taxon>
        <taxon>Dactylosporangium</taxon>
    </lineage>
</organism>
<dbReference type="InterPro" id="IPR011711">
    <property type="entry name" value="GntR_C"/>
</dbReference>
<dbReference type="Gene3D" id="1.10.10.10">
    <property type="entry name" value="Winged helix-like DNA-binding domain superfamily/Winged helix DNA-binding domain"/>
    <property type="match status" value="1"/>
</dbReference>
<protein>
    <submittedName>
        <fullName evidence="5">FadR family transcriptional regulator</fullName>
    </submittedName>
</protein>
<dbReference type="AlphaFoldDB" id="A0A9Q9MNQ4"/>
<accession>A0A9Q9MNQ4</accession>
<dbReference type="Pfam" id="PF07729">
    <property type="entry name" value="FCD"/>
    <property type="match status" value="1"/>
</dbReference>
<evidence type="ECO:0000313" key="5">
    <source>
        <dbReference type="EMBL" id="UWZ59636.1"/>
    </source>
</evidence>
<dbReference type="GO" id="GO:0003700">
    <property type="term" value="F:DNA-binding transcription factor activity"/>
    <property type="evidence" value="ECO:0007669"/>
    <property type="project" value="InterPro"/>
</dbReference>
<evidence type="ECO:0000313" key="6">
    <source>
        <dbReference type="Proteomes" id="UP001058003"/>
    </source>
</evidence>
<evidence type="ECO:0000259" key="4">
    <source>
        <dbReference type="PROSITE" id="PS50949"/>
    </source>
</evidence>
<dbReference type="EMBL" id="CP073767">
    <property type="protein sequence ID" value="UWZ59636.1"/>
    <property type="molecule type" value="Genomic_DNA"/>
</dbReference>
<reference evidence="5" key="1">
    <citation type="submission" date="2021-04" db="EMBL/GenBank/DDBJ databases">
        <title>Dactylosporangium aurantiacum NRRL B-8018 full assembly.</title>
        <authorList>
            <person name="Hartkoorn R.C."/>
            <person name="Beaudoing E."/>
            <person name="Hot D."/>
        </authorList>
    </citation>
    <scope>NUCLEOTIDE SEQUENCE</scope>
    <source>
        <strain evidence="5">NRRL B-8018</strain>
    </source>
</reference>
<keyword evidence="6" id="KW-1185">Reference proteome</keyword>
<dbReference type="InterPro" id="IPR000524">
    <property type="entry name" value="Tscrpt_reg_HTH_GntR"/>
</dbReference>
<dbReference type="PROSITE" id="PS50949">
    <property type="entry name" value="HTH_GNTR"/>
    <property type="match status" value="1"/>
</dbReference>
<dbReference type="SMART" id="SM00345">
    <property type="entry name" value="HTH_GNTR"/>
    <property type="match status" value="1"/>
</dbReference>
<dbReference type="OrthoDB" id="5450856at2"/>
<dbReference type="InterPro" id="IPR036388">
    <property type="entry name" value="WH-like_DNA-bd_sf"/>
</dbReference>
<gene>
    <name evidence="5" type="ORF">Daura_19100</name>
</gene>
<dbReference type="GO" id="GO:0003677">
    <property type="term" value="F:DNA binding"/>
    <property type="evidence" value="ECO:0007669"/>
    <property type="project" value="UniProtKB-KW"/>
</dbReference>
<dbReference type="InterPro" id="IPR008920">
    <property type="entry name" value="TF_FadR/GntR_C"/>
</dbReference>
<dbReference type="SUPFAM" id="SSF46785">
    <property type="entry name" value="Winged helix' DNA-binding domain"/>
    <property type="match status" value="1"/>
</dbReference>
<dbReference type="PANTHER" id="PTHR43537">
    <property type="entry name" value="TRANSCRIPTIONAL REGULATOR, GNTR FAMILY"/>
    <property type="match status" value="1"/>
</dbReference>
<dbReference type="Pfam" id="PF00392">
    <property type="entry name" value="GntR"/>
    <property type="match status" value="1"/>
</dbReference>
<dbReference type="CDD" id="cd07377">
    <property type="entry name" value="WHTH_GntR"/>
    <property type="match status" value="1"/>
</dbReference>
<sequence>MLSSPRRGVPLAMQVTAQFRALIAQGEWPVGTRIPPEHRLTEQLGVSRNTVREALSALVHLGLLEARPGDGTYVRADSELQVSLTRRVAAADPDDALEVRALLEHRGARRAATHAGEEDVARMRELLEQRDAARAADDLAGFVEADFAFHRAVVIAGGNPLLAELYQHLSPVITQTITDTAALHEERAVHELHHRLVDAIAAGDPEAAEACSVALVQEGRDILHRDRGGAA</sequence>
<feature type="domain" description="HTH gntR-type" evidence="4">
    <location>
        <begin position="9"/>
        <end position="77"/>
    </location>
</feature>
<keyword evidence="1" id="KW-0805">Transcription regulation</keyword>
<dbReference type="InterPro" id="IPR036390">
    <property type="entry name" value="WH_DNA-bd_sf"/>
</dbReference>
<proteinExistence type="predicted"/>
<dbReference type="KEGG" id="daur:Daura_19100"/>
<evidence type="ECO:0000256" key="2">
    <source>
        <dbReference type="ARBA" id="ARBA00023125"/>
    </source>
</evidence>
<dbReference type="SMART" id="SM00895">
    <property type="entry name" value="FCD"/>
    <property type="match status" value="1"/>
</dbReference>
<keyword evidence="2" id="KW-0238">DNA-binding</keyword>
<dbReference type="PANTHER" id="PTHR43537:SF47">
    <property type="entry name" value="REGULATORY PROTEIN GNTR HTH"/>
    <property type="match status" value="1"/>
</dbReference>
<dbReference type="SUPFAM" id="SSF48008">
    <property type="entry name" value="GntR ligand-binding domain-like"/>
    <property type="match status" value="1"/>
</dbReference>
<dbReference type="PRINTS" id="PR00035">
    <property type="entry name" value="HTHGNTR"/>
</dbReference>
<evidence type="ECO:0000256" key="3">
    <source>
        <dbReference type="ARBA" id="ARBA00023163"/>
    </source>
</evidence>
<dbReference type="Gene3D" id="1.20.120.530">
    <property type="entry name" value="GntR ligand-binding domain-like"/>
    <property type="match status" value="1"/>
</dbReference>
<name>A0A9Q9MNQ4_9ACTN</name>
<dbReference type="Proteomes" id="UP001058003">
    <property type="component" value="Chromosome"/>
</dbReference>